<organism evidence="2">
    <name type="scientific">marine metagenome</name>
    <dbReference type="NCBI Taxonomy" id="408172"/>
    <lineage>
        <taxon>unclassified sequences</taxon>
        <taxon>metagenomes</taxon>
        <taxon>ecological metagenomes</taxon>
    </lineage>
</organism>
<dbReference type="AlphaFoldDB" id="A0A382LJV1"/>
<evidence type="ECO:0008006" key="3">
    <source>
        <dbReference type="Google" id="ProtNLM"/>
    </source>
</evidence>
<dbReference type="SUPFAM" id="SSF89796">
    <property type="entry name" value="CoA-transferase family III (CaiB/BaiF)"/>
    <property type="match status" value="1"/>
</dbReference>
<reference evidence="2" key="1">
    <citation type="submission" date="2018-05" db="EMBL/GenBank/DDBJ databases">
        <authorList>
            <person name="Lanie J.A."/>
            <person name="Ng W.-L."/>
            <person name="Kazmierczak K.M."/>
            <person name="Andrzejewski T.M."/>
            <person name="Davidsen T.M."/>
            <person name="Wayne K.J."/>
            <person name="Tettelin H."/>
            <person name="Glass J.I."/>
            <person name="Rusch D."/>
            <person name="Podicherti R."/>
            <person name="Tsui H.-C.T."/>
            <person name="Winkler M.E."/>
        </authorList>
    </citation>
    <scope>NUCLEOTIDE SEQUENCE</scope>
</reference>
<proteinExistence type="predicted"/>
<feature type="non-terminal residue" evidence="2">
    <location>
        <position position="139"/>
    </location>
</feature>
<dbReference type="InterPro" id="IPR050483">
    <property type="entry name" value="CoA-transferase_III_domain"/>
</dbReference>
<dbReference type="InterPro" id="IPR023606">
    <property type="entry name" value="CoA-Trfase_III_dom_1_sf"/>
</dbReference>
<accession>A0A382LJV1</accession>
<keyword evidence="1" id="KW-0808">Transferase</keyword>
<dbReference type="PANTHER" id="PTHR48207">
    <property type="entry name" value="SUCCINATE--HYDROXYMETHYLGLUTARATE COA-TRANSFERASE"/>
    <property type="match status" value="1"/>
</dbReference>
<evidence type="ECO:0000313" key="2">
    <source>
        <dbReference type="EMBL" id="SVC36523.1"/>
    </source>
</evidence>
<dbReference type="EMBL" id="UINC01087282">
    <property type="protein sequence ID" value="SVC36523.1"/>
    <property type="molecule type" value="Genomic_DNA"/>
</dbReference>
<dbReference type="InterPro" id="IPR003673">
    <property type="entry name" value="CoA-Trfase_fam_III"/>
</dbReference>
<sequence>MAGPLDGVRIADFTEIIAGPLGGRLLAEMGADVIKIEPPWGEPWRANQRFTPTESRGYMVYNRGKRSLPLDLTKPESQEILGRLIPQVDVVLANFRPDVAAKLGVDYPTLNNLNPRLIYCEVTAQGRAGPEANRPGYDM</sequence>
<dbReference type="PANTHER" id="PTHR48207:SF3">
    <property type="entry name" value="SUCCINATE--HYDROXYMETHYLGLUTARATE COA-TRANSFERASE"/>
    <property type="match status" value="1"/>
</dbReference>
<gene>
    <name evidence="2" type="ORF">METZ01_LOCUS289377</name>
</gene>
<dbReference type="GO" id="GO:0008410">
    <property type="term" value="F:CoA-transferase activity"/>
    <property type="evidence" value="ECO:0007669"/>
    <property type="project" value="TreeGrafter"/>
</dbReference>
<dbReference type="Gene3D" id="3.40.50.10540">
    <property type="entry name" value="Crotonobetainyl-coa:carnitine coa-transferase, domain 1"/>
    <property type="match status" value="1"/>
</dbReference>
<name>A0A382LJV1_9ZZZZ</name>
<dbReference type="Pfam" id="PF02515">
    <property type="entry name" value="CoA_transf_3"/>
    <property type="match status" value="1"/>
</dbReference>
<evidence type="ECO:0000256" key="1">
    <source>
        <dbReference type="ARBA" id="ARBA00022679"/>
    </source>
</evidence>
<protein>
    <recommendedName>
        <fullName evidence="3">CoA transferase</fullName>
    </recommendedName>
</protein>